<sequence>MSRFCKNCEKEISEDVFMLHEAHCERFLCKCPECGEAVPKSFKDQHIQDVHPKEKCPFCYDLIEKSKLEAHKLVCDSKPRPCEHCGAIMEISQMIDHEDACGNRTEQCDICQKFITLKAMPEHIFQCMENLDKPNSNAKKRKPNEDAKAPRKRMKRNKNDWD</sequence>
<reference evidence="6" key="1">
    <citation type="submission" date="2021-09" db="EMBL/GenBank/DDBJ databases">
        <authorList>
            <consortium name="AG Swart"/>
            <person name="Singh M."/>
            <person name="Singh A."/>
            <person name="Seah K."/>
            <person name="Emmerich C."/>
        </authorList>
    </citation>
    <scope>NUCLEOTIDE SEQUENCE</scope>
    <source>
        <strain evidence="6">ATCC30299</strain>
    </source>
</reference>
<keyword evidence="2" id="KW-0863">Zinc-finger</keyword>
<protein>
    <recommendedName>
        <fullName evidence="5">TRAFD1/XAF1 zinc finger domain-containing protein</fullName>
    </recommendedName>
</protein>
<dbReference type="Gene3D" id="3.30.40.10">
    <property type="entry name" value="Zinc/RING finger domain, C3HC4 (zinc finger)"/>
    <property type="match status" value="2"/>
</dbReference>
<evidence type="ECO:0000256" key="2">
    <source>
        <dbReference type="ARBA" id="ARBA00022771"/>
    </source>
</evidence>
<dbReference type="PANTHER" id="PTHR16295:SF10">
    <property type="entry name" value="EXPRESSED PROTEIN"/>
    <property type="match status" value="1"/>
</dbReference>
<keyword evidence="1" id="KW-0479">Metal-binding</keyword>
<dbReference type="Pfam" id="PF21366">
    <property type="entry name" value="TRAFD1-XIAF1_ZnF"/>
    <property type="match status" value="1"/>
</dbReference>
<proteinExistence type="predicted"/>
<dbReference type="PANTHER" id="PTHR16295">
    <property type="entry name" value="TRAF-TYPE ZINC FINGER PROTEIN-RELATED"/>
    <property type="match status" value="1"/>
</dbReference>
<dbReference type="InterPro" id="IPR051986">
    <property type="entry name" value="Innate_Immune_Apopt_Reg"/>
</dbReference>
<evidence type="ECO:0000259" key="5">
    <source>
        <dbReference type="Pfam" id="PF21366"/>
    </source>
</evidence>
<evidence type="ECO:0000313" key="7">
    <source>
        <dbReference type="Proteomes" id="UP001162131"/>
    </source>
</evidence>
<dbReference type="AlphaFoldDB" id="A0AAU9JMN8"/>
<dbReference type="EMBL" id="CAJZBQ010000038">
    <property type="protein sequence ID" value="CAG9325486.1"/>
    <property type="molecule type" value="Genomic_DNA"/>
</dbReference>
<evidence type="ECO:0000313" key="6">
    <source>
        <dbReference type="EMBL" id="CAG9325486.1"/>
    </source>
</evidence>
<dbReference type="GO" id="GO:0008270">
    <property type="term" value="F:zinc ion binding"/>
    <property type="evidence" value="ECO:0007669"/>
    <property type="project" value="UniProtKB-KW"/>
</dbReference>
<dbReference type="InterPro" id="IPR013083">
    <property type="entry name" value="Znf_RING/FYVE/PHD"/>
</dbReference>
<organism evidence="6 7">
    <name type="scientific">Blepharisma stoltei</name>
    <dbReference type="NCBI Taxonomy" id="1481888"/>
    <lineage>
        <taxon>Eukaryota</taxon>
        <taxon>Sar</taxon>
        <taxon>Alveolata</taxon>
        <taxon>Ciliophora</taxon>
        <taxon>Postciliodesmatophora</taxon>
        <taxon>Heterotrichea</taxon>
        <taxon>Heterotrichida</taxon>
        <taxon>Blepharismidae</taxon>
        <taxon>Blepharisma</taxon>
    </lineage>
</organism>
<evidence type="ECO:0000256" key="4">
    <source>
        <dbReference type="SAM" id="MobiDB-lite"/>
    </source>
</evidence>
<comment type="caution">
    <text evidence="6">The sequence shown here is derived from an EMBL/GenBank/DDBJ whole genome shotgun (WGS) entry which is preliminary data.</text>
</comment>
<dbReference type="GO" id="GO:0005739">
    <property type="term" value="C:mitochondrion"/>
    <property type="evidence" value="ECO:0007669"/>
    <property type="project" value="TreeGrafter"/>
</dbReference>
<evidence type="ECO:0000256" key="1">
    <source>
        <dbReference type="ARBA" id="ARBA00022723"/>
    </source>
</evidence>
<dbReference type="SUPFAM" id="SSF49599">
    <property type="entry name" value="TRAF domain-like"/>
    <property type="match status" value="1"/>
</dbReference>
<keyword evidence="7" id="KW-1185">Reference proteome</keyword>
<dbReference type="Proteomes" id="UP001162131">
    <property type="component" value="Unassembled WGS sequence"/>
</dbReference>
<dbReference type="InterPro" id="IPR049439">
    <property type="entry name" value="TRAFD1-XIAF1_Znf"/>
</dbReference>
<feature type="domain" description="TRAFD1/XAF1 zinc finger" evidence="5">
    <location>
        <begin position="94"/>
        <end position="127"/>
    </location>
</feature>
<evidence type="ECO:0000256" key="3">
    <source>
        <dbReference type="ARBA" id="ARBA00022833"/>
    </source>
</evidence>
<name>A0AAU9JMN8_9CILI</name>
<accession>A0AAU9JMN8</accession>
<keyword evidence="3" id="KW-0862">Zinc</keyword>
<gene>
    <name evidence="6" type="ORF">BSTOLATCC_MIC38739</name>
</gene>
<feature type="region of interest" description="Disordered" evidence="4">
    <location>
        <begin position="133"/>
        <end position="162"/>
    </location>
</feature>